<evidence type="ECO:0000259" key="1">
    <source>
        <dbReference type="PROSITE" id="PS50943"/>
    </source>
</evidence>
<dbReference type="GO" id="GO:0003677">
    <property type="term" value="F:DNA binding"/>
    <property type="evidence" value="ECO:0007669"/>
    <property type="project" value="InterPro"/>
</dbReference>
<dbReference type="AlphaFoldDB" id="A0AAU7NKV2"/>
<dbReference type="EMBL" id="CP157400">
    <property type="protein sequence ID" value="XBS07628.1"/>
    <property type="molecule type" value="Genomic_DNA"/>
</dbReference>
<proteinExistence type="predicted"/>
<dbReference type="InterPro" id="IPR010982">
    <property type="entry name" value="Lambda_DNA-bd_dom_sf"/>
</dbReference>
<dbReference type="CDD" id="cd00093">
    <property type="entry name" value="HTH_XRE"/>
    <property type="match status" value="1"/>
</dbReference>
<dbReference type="RefSeq" id="WP_029258006.1">
    <property type="nucleotide sequence ID" value="NZ_CP157400.1"/>
</dbReference>
<evidence type="ECO:0000313" key="2">
    <source>
        <dbReference type="EMBL" id="XBS07628.1"/>
    </source>
</evidence>
<organism evidence="2">
    <name type="scientific">Pediococcus pentosaceus CGMCC 7049</name>
    <dbReference type="NCBI Taxonomy" id="1460385"/>
    <lineage>
        <taxon>Bacteria</taxon>
        <taxon>Bacillati</taxon>
        <taxon>Bacillota</taxon>
        <taxon>Bacilli</taxon>
        <taxon>Lactobacillales</taxon>
        <taxon>Lactobacillaceae</taxon>
        <taxon>Pediococcus</taxon>
    </lineage>
</organism>
<dbReference type="Gene3D" id="1.10.260.40">
    <property type="entry name" value="lambda repressor-like DNA-binding domains"/>
    <property type="match status" value="1"/>
</dbReference>
<dbReference type="SUPFAM" id="SSF47413">
    <property type="entry name" value="lambda repressor-like DNA-binding domains"/>
    <property type="match status" value="1"/>
</dbReference>
<dbReference type="Pfam" id="PF13443">
    <property type="entry name" value="HTH_26"/>
    <property type="match status" value="1"/>
</dbReference>
<reference evidence="2" key="1">
    <citation type="submission" date="2014-02" db="EMBL/GenBank/DDBJ databases">
        <authorList>
            <person name="Zhao D."/>
            <person name="Dong X."/>
            <person name="Li Y."/>
            <person name="Lv L."/>
            <person name="Zhao D."/>
            <person name="Gao Y."/>
            <person name="Wang Y."/>
            <person name="Li Y."/>
        </authorList>
    </citation>
    <scope>NUCLEOTIDE SEQUENCE</scope>
    <source>
        <strain evidence="2">CGMCC 7049</strain>
    </source>
</reference>
<reference evidence="2" key="2">
    <citation type="submission" date="2024-05" db="EMBL/GenBank/DDBJ databases">
        <authorList>
            <person name="Chen H."/>
        </authorList>
    </citation>
    <scope>NUCLEOTIDE SEQUENCE</scope>
    <source>
        <strain evidence="2">CGMCC 7049</strain>
    </source>
</reference>
<feature type="domain" description="HTH cro/C1-type" evidence="1">
    <location>
        <begin position="8"/>
        <end position="60"/>
    </location>
</feature>
<dbReference type="PROSITE" id="PS50943">
    <property type="entry name" value="HTH_CROC1"/>
    <property type="match status" value="1"/>
</dbReference>
<sequence length="111" mass="12787">MNTLYLRIKELADDRGESLAQLERNLKFSNGIISTWKKGKASSDKIEKVADYFNVTTDYLLGRTSDPNPANNNMTKNQKLIAYSIDPDISDEERQAIINMVKEAMKFRRRL</sequence>
<protein>
    <submittedName>
        <fullName evidence="2">Helix-turn-helix transcriptional regulator</fullName>
    </submittedName>
</protein>
<accession>A0AAU7NKV2</accession>
<name>A0AAU7NKV2_PEDPE</name>
<dbReference type="InterPro" id="IPR001387">
    <property type="entry name" value="Cro/C1-type_HTH"/>
</dbReference>
<gene>
    <name evidence="2" type="ORF">BB06_05170</name>
</gene>